<dbReference type="Proteomes" id="UP000887013">
    <property type="component" value="Unassembled WGS sequence"/>
</dbReference>
<organism evidence="1 2">
    <name type="scientific">Nephila pilipes</name>
    <name type="common">Giant wood spider</name>
    <name type="synonym">Nephila maculata</name>
    <dbReference type="NCBI Taxonomy" id="299642"/>
    <lineage>
        <taxon>Eukaryota</taxon>
        <taxon>Metazoa</taxon>
        <taxon>Ecdysozoa</taxon>
        <taxon>Arthropoda</taxon>
        <taxon>Chelicerata</taxon>
        <taxon>Arachnida</taxon>
        <taxon>Araneae</taxon>
        <taxon>Araneomorphae</taxon>
        <taxon>Entelegynae</taxon>
        <taxon>Araneoidea</taxon>
        <taxon>Nephilidae</taxon>
        <taxon>Nephila</taxon>
    </lineage>
</organism>
<gene>
    <name evidence="1" type="ORF">NPIL_266841</name>
</gene>
<dbReference type="EMBL" id="BMAW01027093">
    <property type="protein sequence ID" value="GFU00423.1"/>
    <property type="molecule type" value="Genomic_DNA"/>
</dbReference>
<keyword evidence="2" id="KW-1185">Reference proteome</keyword>
<sequence>MFVEIPELEPFKVKEIKTRRGEDFLVALVKIRTISHFKYQQKQNSSEVLSGNKGYGFSSPPKKSNFSGPNERPVCENCVYASTRDSEKSFPLAIFNRLFHLLKFPFI</sequence>
<proteinExistence type="predicted"/>
<evidence type="ECO:0000313" key="2">
    <source>
        <dbReference type="Proteomes" id="UP000887013"/>
    </source>
</evidence>
<reference evidence="1" key="1">
    <citation type="submission" date="2020-08" db="EMBL/GenBank/DDBJ databases">
        <title>Multicomponent nature underlies the extraordinary mechanical properties of spider dragline silk.</title>
        <authorList>
            <person name="Kono N."/>
            <person name="Nakamura H."/>
            <person name="Mori M."/>
            <person name="Yoshida Y."/>
            <person name="Ohtoshi R."/>
            <person name="Malay A.D."/>
            <person name="Moran D.A.P."/>
            <person name="Tomita M."/>
            <person name="Numata K."/>
            <person name="Arakawa K."/>
        </authorList>
    </citation>
    <scope>NUCLEOTIDE SEQUENCE</scope>
</reference>
<evidence type="ECO:0000313" key="1">
    <source>
        <dbReference type="EMBL" id="GFU00423.1"/>
    </source>
</evidence>
<protein>
    <submittedName>
        <fullName evidence="1">Uncharacterized protein</fullName>
    </submittedName>
</protein>
<name>A0A8X6Q3N9_NEPPI</name>
<dbReference type="AlphaFoldDB" id="A0A8X6Q3N9"/>
<accession>A0A8X6Q3N9</accession>
<comment type="caution">
    <text evidence="1">The sequence shown here is derived from an EMBL/GenBank/DDBJ whole genome shotgun (WGS) entry which is preliminary data.</text>
</comment>